<evidence type="ECO:0000256" key="1">
    <source>
        <dbReference type="ARBA" id="ARBA00004328"/>
    </source>
</evidence>
<gene>
    <name evidence="3" type="ORF">SAMN06295987_1024</name>
</gene>
<dbReference type="InterPro" id="IPR024455">
    <property type="entry name" value="Phage_capsid"/>
</dbReference>
<dbReference type="InterPro" id="IPR054612">
    <property type="entry name" value="Phage_capsid-like_C"/>
</dbReference>
<dbReference type="NCBIfam" id="TIGR01554">
    <property type="entry name" value="major_cap_HK97"/>
    <property type="match status" value="1"/>
</dbReference>
<dbReference type="Gene3D" id="3.30.2400.10">
    <property type="entry name" value="Major capsid protein gp5"/>
    <property type="match status" value="1"/>
</dbReference>
<reference evidence="4" key="1">
    <citation type="submission" date="2017-02" db="EMBL/GenBank/DDBJ databases">
        <authorList>
            <person name="Varghese N."/>
            <person name="Submissions S."/>
        </authorList>
    </citation>
    <scope>NUCLEOTIDE SEQUENCE [LARGE SCALE GENOMIC DNA]</scope>
    <source>
        <strain evidence="4">SM117</strain>
    </source>
</reference>
<accession>A0A1U6HAR4</accession>
<protein>
    <submittedName>
        <fullName evidence="3">Phage major capsid protein, HK97 family</fullName>
    </submittedName>
</protein>
<name>A0A1U6HAR4_9SPHN</name>
<dbReference type="Pfam" id="PF05065">
    <property type="entry name" value="Phage_capsid"/>
    <property type="match status" value="1"/>
</dbReference>
<organism evidence="3 4">
    <name type="scientific">Novosphingobium mathurense</name>
    <dbReference type="NCBI Taxonomy" id="428990"/>
    <lineage>
        <taxon>Bacteria</taxon>
        <taxon>Pseudomonadati</taxon>
        <taxon>Pseudomonadota</taxon>
        <taxon>Alphaproteobacteria</taxon>
        <taxon>Sphingomonadales</taxon>
        <taxon>Sphingomonadaceae</taxon>
        <taxon>Novosphingobium</taxon>
    </lineage>
</organism>
<feature type="domain" description="Phage capsid-like C-terminal" evidence="2">
    <location>
        <begin position="168"/>
        <end position="438"/>
    </location>
</feature>
<dbReference type="SUPFAM" id="SSF56563">
    <property type="entry name" value="Major capsid protein gp5"/>
    <property type="match status" value="1"/>
</dbReference>
<dbReference type="Proteomes" id="UP000190989">
    <property type="component" value="Unassembled WGS sequence"/>
</dbReference>
<dbReference type="EMBL" id="FVZE01000002">
    <property type="protein sequence ID" value="SLJ92871.1"/>
    <property type="molecule type" value="Genomic_DNA"/>
</dbReference>
<evidence type="ECO:0000313" key="4">
    <source>
        <dbReference type="Proteomes" id="UP000190989"/>
    </source>
</evidence>
<comment type="subcellular location">
    <subcellularLocation>
        <location evidence="1">Virion</location>
    </subcellularLocation>
</comment>
<evidence type="ECO:0000313" key="3">
    <source>
        <dbReference type="EMBL" id="SLJ92871.1"/>
    </source>
</evidence>
<evidence type="ECO:0000259" key="2">
    <source>
        <dbReference type="Pfam" id="PF05065"/>
    </source>
</evidence>
<dbReference type="RefSeq" id="WP_079729911.1">
    <property type="nucleotide sequence ID" value="NZ_FVZE01000002.1"/>
</dbReference>
<dbReference type="AlphaFoldDB" id="A0A1U6HAR4"/>
<dbReference type="STRING" id="428990.SAMN06295987_1024"/>
<keyword evidence="4" id="KW-1185">Reference proteome</keyword>
<proteinExistence type="predicted"/>
<dbReference type="Gene3D" id="3.30.2320.10">
    <property type="entry name" value="hypothetical protein PF0899 domain"/>
    <property type="match status" value="1"/>
</dbReference>
<sequence>MRQSLQETREVIAKNNGALMRADGPFFQDVEQRFNSLKAKSSHPADFRRLAGDVRAWTHEFTGRSDWDSSVDQPVYDGAMAWFDVIDREIENRVIASEALGGCVAEAKPDVWRNAKTGEPIKLYAPDERIASETKLPVSMGELLEGMLLGTKRQEVRNALESGTDTAGGYTVPEHITREFIDRLRAKSTFIQAGARTMMLEGTTRMVRLDGEPTATWRGENDSIGDEDIVLGAITMTPKSLSTLVKVPYELLQDSVNVAEILSRALTAALSTELDRACLLGSGSSNEPLGLFTTPNINSVSMGTNGAVPTDWDDWLDMLYEMEVDNAAAPTAAIWHPRTARTYRKLKDGNNNPLSMPSPIDTLPKLSTTSIPIDQTQGTATDASTVFMGNFSEAIVGMREQLTIIRLDQTYAANGQIGFWARLRADVGFAHGQSFCKLIGITPA</sequence>